<feature type="region of interest" description="Disordered" evidence="1">
    <location>
        <begin position="1"/>
        <end position="35"/>
    </location>
</feature>
<gene>
    <name evidence="2" type="ORF">LLUT_LOCUS5545</name>
</gene>
<accession>A0AAV1W5D2</accession>
<evidence type="ECO:0000313" key="3">
    <source>
        <dbReference type="Proteomes" id="UP001497480"/>
    </source>
</evidence>
<reference evidence="2 3" key="1">
    <citation type="submission" date="2024-03" db="EMBL/GenBank/DDBJ databases">
        <authorList>
            <person name="Martinez-Hernandez J."/>
        </authorList>
    </citation>
    <scope>NUCLEOTIDE SEQUENCE [LARGE SCALE GENOMIC DNA]</scope>
</reference>
<dbReference type="EMBL" id="CAXHTB010000004">
    <property type="protein sequence ID" value="CAL0304485.1"/>
    <property type="molecule type" value="Genomic_DNA"/>
</dbReference>
<name>A0AAV1W5D2_LUPLU</name>
<keyword evidence="3" id="KW-1185">Reference proteome</keyword>
<protein>
    <submittedName>
        <fullName evidence="2">Uncharacterized protein</fullName>
    </submittedName>
</protein>
<organism evidence="2 3">
    <name type="scientific">Lupinus luteus</name>
    <name type="common">European yellow lupine</name>
    <dbReference type="NCBI Taxonomy" id="3873"/>
    <lineage>
        <taxon>Eukaryota</taxon>
        <taxon>Viridiplantae</taxon>
        <taxon>Streptophyta</taxon>
        <taxon>Embryophyta</taxon>
        <taxon>Tracheophyta</taxon>
        <taxon>Spermatophyta</taxon>
        <taxon>Magnoliopsida</taxon>
        <taxon>eudicotyledons</taxon>
        <taxon>Gunneridae</taxon>
        <taxon>Pentapetalae</taxon>
        <taxon>rosids</taxon>
        <taxon>fabids</taxon>
        <taxon>Fabales</taxon>
        <taxon>Fabaceae</taxon>
        <taxon>Papilionoideae</taxon>
        <taxon>50 kb inversion clade</taxon>
        <taxon>genistoids sensu lato</taxon>
        <taxon>core genistoids</taxon>
        <taxon>Genisteae</taxon>
        <taxon>Lupinus</taxon>
    </lineage>
</organism>
<evidence type="ECO:0000256" key="1">
    <source>
        <dbReference type="SAM" id="MobiDB-lite"/>
    </source>
</evidence>
<dbReference type="Proteomes" id="UP001497480">
    <property type="component" value="Unassembled WGS sequence"/>
</dbReference>
<feature type="compositionally biased region" description="Basic and acidic residues" evidence="1">
    <location>
        <begin position="21"/>
        <end position="35"/>
    </location>
</feature>
<dbReference type="AlphaFoldDB" id="A0AAV1W5D2"/>
<sequence length="80" mass="8826">MSQSHNPPIKKPKPKTLHGQAQDHKAQHAHEGQYRKEAQVNATLGLESSTLIESLHEMTQGNLGSQGLLEDMVAFMVKNP</sequence>
<proteinExistence type="predicted"/>
<comment type="caution">
    <text evidence="2">The sequence shown here is derived from an EMBL/GenBank/DDBJ whole genome shotgun (WGS) entry which is preliminary data.</text>
</comment>
<evidence type="ECO:0000313" key="2">
    <source>
        <dbReference type="EMBL" id="CAL0304485.1"/>
    </source>
</evidence>